<dbReference type="Pfam" id="PF12804">
    <property type="entry name" value="NTP_transf_3"/>
    <property type="match status" value="1"/>
</dbReference>
<dbReference type="GO" id="GO:0005525">
    <property type="term" value="F:GTP binding"/>
    <property type="evidence" value="ECO:0007669"/>
    <property type="project" value="UniProtKB-KW"/>
</dbReference>
<dbReference type="InterPro" id="IPR025877">
    <property type="entry name" value="MobA-like_NTP_Trfase"/>
</dbReference>
<keyword evidence="6" id="KW-0342">GTP-binding</keyword>
<dbReference type="GO" id="GO:0016779">
    <property type="term" value="F:nucleotidyltransferase activity"/>
    <property type="evidence" value="ECO:0007669"/>
    <property type="project" value="UniProtKB-KW"/>
</dbReference>
<dbReference type="GO" id="GO:0046872">
    <property type="term" value="F:metal ion binding"/>
    <property type="evidence" value="ECO:0007669"/>
    <property type="project" value="UniProtKB-KW"/>
</dbReference>
<sequence>MESVIGVVLAGGRSMRMRTDKASLLWQGQTFLDRAISLLQSAGVQPVVVLGRPDHPNGIADRVSDCGPGVALLDFLAQRPVGTRALVIPVDMPFLTADLLRPLLETGKGCRYQGHVMPAVLLRQKDLPVTDRVSRVVNNLSEVSLSVPEGDAARFASCNTPEDLQKARQLFEK</sequence>
<reference evidence="9" key="1">
    <citation type="journal article" date="2014" name="Int. J. Syst. Evol. Microbiol.">
        <title>Complete genome sequence of Corynebacterium casei LMG S-19264T (=DSM 44701T), isolated from a smear-ripened cheese.</title>
        <authorList>
            <consortium name="US DOE Joint Genome Institute (JGI-PGF)"/>
            <person name="Walter F."/>
            <person name="Albersmeier A."/>
            <person name="Kalinowski J."/>
            <person name="Ruckert C."/>
        </authorList>
    </citation>
    <scope>NUCLEOTIDE SEQUENCE</scope>
    <source>
        <strain evidence="9">KCTC 42590</strain>
    </source>
</reference>
<keyword evidence="1" id="KW-0963">Cytoplasm</keyword>
<protein>
    <submittedName>
        <fullName evidence="9">Molybdenum cofactor guanylyltransferase</fullName>
    </submittedName>
</protein>
<dbReference type="InterPro" id="IPR013482">
    <property type="entry name" value="Molybde_CF_guanTrfase"/>
</dbReference>
<accession>A0A919AQZ6</accession>
<keyword evidence="2" id="KW-0808">Transferase</keyword>
<evidence type="ECO:0000256" key="4">
    <source>
        <dbReference type="ARBA" id="ARBA00022741"/>
    </source>
</evidence>
<evidence type="ECO:0000256" key="5">
    <source>
        <dbReference type="ARBA" id="ARBA00022842"/>
    </source>
</evidence>
<dbReference type="SUPFAM" id="SSF53448">
    <property type="entry name" value="Nucleotide-diphospho-sugar transferases"/>
    <property type="match status" value="1"/>
</dbReference>
<evidence type="ECO:0000256" key="6">
    <source>
        <dbReference type="ARBA" id="ARBA00023134"/>
    </source>
</evidence>
<evidence type="ECO:0000313" key="10">
    <source>
        <dbReference type="Proteomes" id="UP000630923"/>
    </source>
</evidence>
<proteinExistence type="predicted"/>
<evidence type="ECO:0000313" key="9">
    <source>
        <dbReference type="EMBL" id="GHF20539.1"/>
    </source>
</evidence>
<reference evidence="9" key="2">
    <citation type="submission" date="2020-09" db="EMBL/GenBank/DDBJ databases">
        <authorList>
            <person name="Sun Q."/>
            <person name="Kim S."/>
        </authorList>
    </citation>
    <scope>NUCLEOTIDE SEQUENCE</scope>
    <source>
        <strain evidence="9">KCTC 42590</strain>
    </source>
</reference>
<dbReference type="PANTHER" id="PTHR19136:SF81">
    <property type="entry name" value="MOLYBDENUM COFACTOR GUANYLYLTRANSFERASE"/>
    <property type="match status" value="1"/>
</dbReference>
<gene>
    <name evidence="9" type="primary">mobA</name>
    <name evidence="9" type="ORF">GCM10017044_14270</name>
</gene>
<organism evidence="9 10">
    <name type="scientific">Kordiimonas sediminis</name>
    <dbReference type="NCBI Taxonomy" id="1735581"/>
    <lineage>
        <taxon>Bacteria</taxon>
        <taxon>Pseudomonadati</taxon>
        <taxon>Pseudomonadota</taxon>
        <taxon>Alphaproteobacteria</taxon>
        <taxon>Kordiimonadales</taxon>
        <taxon>Kordiimonadaceae</taxon>
        <taxon>Kordiimonas</taxon>
    </lineage>
</organism>
<keyword evidence="4" id="KW-0547">Nucleotide-binding</keyword>
<comment type="caution">
    <text evidence="9">The sequence shown here is derived from an EMBL/GenBank/DDBJ whole genome shotgun (WGS) entry which is preliminary data.</text>
</comment>
<dbReference type="AlphaFoldDB" id="A0A919AQZ6"/>
<evidence type="ECO:0000256" key="1">
    <source>
        <dbReference type="ARBA" id="ARBA00022490"/>
    </source>
</evidence>
<keyword evidence="10" id="KW-1185">Reference proteome</keyword>
<keyword evidence="9" id="KW-0548">Nucleotidyltransferase</keyword>
<dbReference type="GO" id="GO:0006777">
    <property type="term" value="P:Mo-molybdopterin cofactor biosynthetic process"/>
    <property type="evidence" value="ECO:0007669"/>
    <property type="project" value="UniProtKB-KW"/>
</dbReference>
<name>A0A919AQZ6_9PROT</name>
<feature type="domain" description="MobA-like NTP transferase" evidence="8">
    <location>
        <begin position="6"/>
        <end position="108"/>
    </location>
</feature>
<keyword evidence="3" id="KW-0479">Metal-binding</keyword>
<keyword evidence="7" id="KW-0501">Molybdenum cofactor biosynthesis</keyword>
<dbReference type="RefSeq" id="WP_191251267.1">
    <property type="nucleotide sequence ID" value="NZ_BNCI01000001.1"/>
</dbReference>
<dbReference type="InterPro" id="IPR029044">
    <property type="entry name" value="Nucleotide-diphossugar_trans"/>
</dbReference>
<dbReference type="Gene3D" id="3.90.550.10">
    <property type="entry name" value="Spore Coat Polysaccharide Biosynthesis Protein SpsA, Chain A"/>
    <property type="match status" value="1"/>
</dbReference>
<evidence type="ECO:0000256" key="7">
    <source>
        <dbReference type="ARBA" id="ARBA00023150"/>
    </source>
</evidence>
<dbReference type="Proteomes" id="UP000630923">
    <property type="component" value="Unassembled WGS sequence"/>
</dbReference>
<keyword evidence="5" id="KW-0460">Magnesium</keyword>
<evidence type="ECO:0000259" key="8">
    <source>
        <dbReference type="Pfam" id="PF12804"/>
    </source>
</evidence>
<dbReference type="CDD" id="cd02503">
    <property type="entry name" value="MobA"/>
    <property type="match status" value="1"/>
</dbReference>
<dbReference type="PANTHER" id="PTHR19136">
    <property type="entry name" value="MOLYBDENUM COFACTOR GUANYLYLTRANSFERASE"/>
    <property type="match status" value="1"/>
</dbReference>
<dbReference type="EMBL" id="BNCI01000001">
    <property type="protein sequence ID" value="GHF20539.1"/>
    <property type="molecule type" value="Genomic_DNA"/>
</dbReference>
<evidence type="ECO:0000256" key="3">
    <source>
        <dbReference type="ARBA" id="ARBA00022723"/>
    </source>
</evidence>
<evidence type="ECO:0000256" key="2">
    <source>
        <dbReference type="ARBA" id="ARBA00022679"/>
    </source>
</evidence>